<reference evidence="8 9" key="1">
    <citation type="submission" date="2016-04" db="EMBL/GenBank/DDBJ databases">
        <title>Chloroflexus islandicus sp. nov., a thermophilic filamentous anoxygenic phototrophic bacterium from geyser Strokkur (Iceland).</title>
        <authorList>
            <person name="Gaisin V.A."/>
            <person name="Kalashnikov A.M."/>
            <person name="Sukhacheva M.V."/>
            <person name="Grouzdev D.S."/>
            <person name="Ivanov T.M."/>
            <person name="Kuznetsov B."/>
            <person name="Gorlenko V.M."/>
        </authorList>
    </citation>
    <scope>NUCLEOTIDE SEQUENCE [LARGE SCALE GENOMIC DNA]</scope>
    <source>
        <strain evidence="9">isl-2</strain>
    </source>
</reference>
<dbReference type="InterPro" id="IPR030665">
    <property type="entry name" value="KaiC"/>
</dbReference>
<dbReference type="GO" id="GO:0004674">
    <property type="term" value="F:protein serine/threonine kinase activity"/>
    <property type="evidence" value="ECO:0007669"/>
    <property type="project" value="UniProtKB-EC"/>
</dbReference>
<evidence type="ECO:0000256" key="3">
    <source>
        <dbReference type="ARBA" id="ARBA00022679"/>
    </source>
</evidence>
<dbReference type="GO" id="GO:0003677">
    <property type="term" value="F:DNA binding"/>
    <property type="evidence" value="ECO:0007669"/>
    <property type="project" value="InterPro"/>
</dbReference>
<keyword evidence="5" id="KW-0418">Kinase</keyword>
<keyword evidence="6" id="KW-0378">Hydrolase</keyword>
<evidence type="ECO:0000256" key="5">
    <source>
        <dbReference type="ARBA" id="ARBA00022777"/>
    </source>
</evidence>
<dbReference type="OrthoDB" id="9783783at2"/>
<organism evidence="8 9">
    <name type="scientific">Chloroflexus islandicus</name>
    <dbReference type="NCBI Taxonomy" id="1707952"/>
    <lineage>
        <taxon>Bacteria</taxon>
        <taxon>Bacillati</taxon>
        <taxon>Chloroflexota</taxon>
        <taxon>Chloroflexia</taxon>
        <taxon>Chloroflexales</taxon>
        <taxon>Chloroflexineae</taxon>
        <taxon>Chloroflexaceae</taxon>
        <taxon>Chloroflexus</taxon>
    </lineage>
</organism>
<keyword evidence="3" id="KW-0808">Transferase</keyword>
<sequence length="514" mass="56947">MCADQIERLPTGITGFDHIANGGLPKGRTTLVSGTAGSAKTVFAAQFLAAGIKRGEPGVFVTFEETPEALRRNMLGFGWDIARWEAEGKWAFVDVSPQPEEELVELGSYDLGALLARIEHAVRSIGAIRLSMDSLGAIFTRLNDSRVVRNELLRIVSTLRRLGVTAVLTAERTQEYGEIARYGVEEFVSDDVVILRNLLEDEKRRRTVEILKFRGTSHQKGSFPFTVIPGEGIHVIPLSAIELKQRSSSVRTTSGNAELDRMCGGGFFRDSIVLVSGATGTGKTLMATTFMAAGVRQNERSLLFAFEESRDQLFRNAIGWGIDFEQMERDGLLRVICNYPEVTSLEDQLIFMKAEIDRFRPQRVAVDSLSALERVATIKGFREFVIGLTSFIKHQEMAGLYTATTPTLLGGSSITEAHISTITDSIILLRYVELFGEMRRGLTVLKMRGSSHDKDIREFTIDSRGMHIGRPFRNISGILSGQFTHIAPSEIDRLSAMFRDDEGDEPARDTAPTN</sequence>
<evidence type="ECO:0000256" key="1">
    <source>
        <dbReference type="ARBA" id="ARBA00012513"/>
    </source>
</evidence>
<dbReference type="Pfam" id="PF06745">
    <property type="entry name" value="ATPase"/>
    <property type="match status" value="2"/>
</dbReference>
<dbReference type="CDD" id="cd19484">
    <property type="entry name" value="KaiC_C"/>
    <property type="match status" value="1"/>
</dbReference>
<dbReference type="InterPro" id="IPR051347">
    <property type="entry name" value="Circadian_clock_KaiC-rel"/>
</dbReference>
<dbReference type="PROSITE" id="PS51146">
    <property type="entry name" value="KAIC"/>
    <property type="match status" value="2"/>
</dbReference>
<keyword evidence="9" id="KW-1185">Reference proteome</keyword>
<name>A0A178M7D2_9CHLR</name>
<dbReference type="NCBIfam" id="NF006799">
    <property type="entry name" value="PRK09302.1"/>
    <property type="match status" value="1"/>
</dbReference>
<dbReference type="InterPro" id="IPR047221">
    <property type="entry name" value="KaiC_N"/>
</dbReference>
<feature type="domain" description="KaiC" evidence="7">
    <location>
        <begin position="250"/>
        <end position="482"/>
    </location>
</feature>
<evidence type="ECO:0000313" key="8">
    <source>
        <dbReference type="EMBL" id="OAN44127.1"/>
    </source>
</evidence>
<dbReference type="EMBL" id="LWQS01000071">
    <property type="protein sequence ID" value="OAN44127.1"/>
    <property type="molecule type" value="Genomic_DNA"/>
</dbReference>
<dbReference type="STRING" id="1707952.A6A03_02985"/>
<dbReference type="InterPro" id="IPR014774">
    <property type="entry name" value="KaiC-like_dom"/>
</dbReference>
<dbReference type="NCBIfam" id="TIGR02655">
    <property type="entry name" value="circ_KaiC"/>
    <property type="match status" value="1"/>
</dbReference>
<feature type="domain" description="KaiC" evidence="7">
    <location>
        <begin position="7"/>
        <end position="249"/>
    </location>
</feature>
<dbReference type="InterPro" id="IPR010624">
    <property type="entry name" value="KaiC_dom"/>
</dbReference>
<dbReference type="GO" id="GO:0000287">
    <property type="term" value="F:magnesium ion binding"/>
    <property type="evidence" value="ECO:0007669"/>
    <property type="project" value="InterPro"/>
</dbReference>
<dbReference type="GO" id="GO:0005524">
    <property type="term" value="F:ATP binding"/>
    <property type="evidence" value="ECO:0007669"/>
    <property type="project" value="InterPro"/>
</dbReference>
<keyword evidence="4" id="KW-0677">Repeat</keyword>
<evidence type="ECO:0000256" key="6">
    <source>
        <dbReference type="ARBA" id="ARBA00022801"/>
    </source>
</evidence>
<evidence type="ECO:0000256" key="2">
    <source>
        <dbReference type="ARBA" id="ARBA00022553"/>
    </source>
</evidence>
<dbReference type="PANTHER" id="PTHR42926:SF1">
    <property type="entry name" value="CIRCADIAN CLOCK OSCILLATOR PROTEIN KAIC 1"/>
    <property type="match status" value="1"/>
</dbReference>
<gene>
    <name evidence="8" type="ORF">A6A03_02985</name>
</gene>
<dbReference type="InterPro" id="IPR027417">
    <property type="entry name" value="P-loop_NTPase"/>
</dbReference>
<dbReference type="Proteomes" id="UP000078287">
    <property type="component" value="Unassembled WGS sequence"/>
</dbReference>
<dbReference type="CDD" id="cd19485">
    <property type="entry name" value="KaiC-N"/>
    <property type="match status" value="1"/>
</dbReference>
<dbReference type="RefSeq" id="WP_066789626.1">
    <property type="nucleotide sequence ID" value="NZ_LWQS01000071.1"/>
</dbReference>
<dbReference type="GO" id="GO:0016787">
    <property type="term" value="F:hydrolase activity"/>
    <property type="evidence" value="ECO:0007669"/>
    <property type="project" value="UniProtKB-KW"/>
</dbReference>
<dbReference type="PANTHER" id="PTHR42926">
    <property type="match status" value="1"/>
</dbReference>
<dbReference type="EC" id="2.7.11.1" evidence="1"/>
<evidence type="ECO:0000256" key="4">
    <source>
        <dbReference type="ARBA" id="ARBA00022737"/>
    </source>
</evidence>
<dbReference type="GO" id="GO:0042752">
    <property type="term" value="P:regulation of circadian rhythm"/>
    <property type="evidence" value="ECO:0007669"/>
    <property type="project" value="InterPro"/>
</dbReference>
<dbReference type="SUPFAM" id="SSF52540">
    <property type="entry name" value="P-loop containing nucleoside triphosphate hydrolases"/>
    <property type="match status" value="2"/>
</dbReference>
<proteinExistence type="predicted"/>
<dbReference type="AlphaFoldDB" id="A0A178M7D2"/>
<protein>
    <recommendedName>
        <fullName evidence="1">non-specific serine/threonine protein kinase</fullName>
        <ecNumber evidence="1">2.7.11.1</ecNumber>
    </recommendedName>
</protein>
<evidence type="ECO:0000313" key="9">
    <source>
        <dbReference type="Proteomes" id="UP000078287"/>
    </source>
</evidence>
<dbReference type="InterPro" id="IPR047222">
    <property type="entry name" value="KaiC_C"/>
</dbReference>
<dbReference type="Gene3D" id="3.40.50.300">
    <property type="entry name" value="P-loop containing nucleotide triphosphate hydrolases"/>
    <property type="match status" value="2"/>
</dbReference>
<dbReference type="PIRSF" id="PIRSF039117">
    <property type="entry name" value="KaiC"/>
    <property type="match status" value="1"/>
</dbReference>
<dbReference type="GO" id="GO:0006355">
    <property type="term" value="P:regulation of DNA-templated transcription"/>
    <property type="evidence" value="ECO:0007669"/>
    <property type="project" value="InterPro"/>
</dbReference>
<accession>A0A178M7D2</accession>
<comment type="caution">
    <text evidence="8">The sequence shown here is derived from an EMBL/GenBank/DDBJ whole genome shotgun (WGS) entry which is preliminary data.</text>
</comment>
<dbReference type="InterPro" id="IPR013503">
    <property type="entry name" value="Circadian_KaiC_bact"/>
</dbReference>
<keyword evidence="2" id="KW-0597">Phosphoprotein</keyword>
<evidence type="ECO:0000259" key="7">
    <source>
        <dbReference type="PROSITE" id="PS51146"/>
    </source>
</evidence>